<dbReference type="InterPro" id="IPR001087">
    <property type="entry name" value="GDSL"/>
</dbReference>
<sequence length="322" mass="35846">MLSMAMIVFLFVIHIGSSPSGVAALDVSPEGRTPTRTLGGVLRCDPEVMKPSDKTPEDVNKVRPADINVIAAMGDSFTTAARARNYVEDPHNVYPGNSYFIGGDETLEKHITVANILRAFNPRIVGMSHGSGYGGAGFNVAVNGRTSRDIPNQAEELIRRMKAKGVRLREDWKLISIFMGTNDLGELNCYLGEMPISRDVYKMKLAEGISVLRRNLNRTIVSIMPIWNPQLAIDAKSLIEQGSRRECGKDSVTKRDALSKEYRMAAYELQNERNFDHKDFTVVVQSFMDDVKDAFRNYGNAVVGKFLWNNLIEPVGRKNDKG</sequence>
<dbReference type="PANTHER" id="PTHR21325:SF26">
    <property type="entry name" value="LIPASE_GDSL DOMAIN-CONTAINING PROTEIN"/>
    <property type="match status" value="1"/>
</dbReference>
<proteinExistence type="predicted"/>
<gene>
    <name evidence="2" type="ORF">KIN20_016962</name>
</gene>
<feature type="chain" id="PRO_5042056782" description="SGNH hydrolase-type esterase domain-containing protein" evidence="1">
    <location>
        <begin position="25"/>
        <end position="322"/>
    </location>
</feature>
<evidence type="ECO:0000313" key="2">
    <source>
        <dbReference type="EMBL" id="KAJ1358518.1"/>
    </source>
</evidence>
<evidence type="ECO:0008006" key="4">
    <source>
        <dbReference type="Google" id="ProtNLM"/>
    </source>
</evidence>
<keyword evidence="3" id="KW-1185">Reference proteome</keyword>
<reference evidence="2" key="1">
    <citation type="submission" date="2021-06" db="EMBL/GenBank/DDBJ databases">
        <title>Parelaphostrongylus tenuis whole genome reference sequence.</title>
        <authorList>
            <person name="Garwood T.J."/>
            <person name="Larsen P.A."/>
            <person name="Fountain-Jones N.M."/>
            <person name="Garbe J.R."/>
            <person name="Macchietto M.G."/>
            <person name="Kania S.A."/>
            <person name="Gerhold R.W."/>
            <person name="Richards J.E."/>
            <person name="Wolf T.M."/>
        </authorList>
    </citation>
    <scope>NUCLEOTIDE SEQUENCE</scope>
    <source>
        <strain evidence="2">MNPRO001-30</strain>
        <tissue evidence="2">Meninges</tissue>
    </source>
</reference>
<dbReference type="Pfam" id="PF00657">
    <property type="entry name" value="Lipase_GDSL"/>
    <property type="match status" value="1"/>
</dbReference>
<dbReference type="EMBL" id="JAHQIW010003392">
    <property type="protein sequence ID" value="KAJ1358518.1"/>
    <property type="molecule type" value="Genomic_DNA"/>
</dbReference>
<feature type="signal peptide" evidence="1">
    <location>
        <begin position="1"/>
        <end position="24"/>
    </location>
</feature>
<dbReference type="Gene3D" id="3.40.50.1110">
    <property type="entry name" value="SGNH hydrolase"/>
    <property type="match status" value="1"/>
</dbReference>
<dbReference type="GO" id="GO:0006644">
    <property type="term" value="P:phospholipid metabolic process"/>
    <property type="evidence" value="ECO:0007669"/>
    <property type="project" value="TreeGrafter"/>
</dbReference>
<keyword evidence="1" id="KW-0732">Signal</keyword>
<dbReference type="InterPro" id="IPR038885">
    <property type="entry name" value="PLB1"/>
</dbReference>
<dbReference type="AlphaFoldDB" id="A0AAD5MMI9"/>
<dbReference type="SUPFAM" id="SSF52266">
    <property type="entry name" value="SGNH hydrolase"/>
    <property type="match status" value="1"/>
</dbReference>
<dbReference type="PANTHER" id="PTHR21325">
    <property type="entry name" value="PHOSPHOLIPASE B, PLB1"/>
    <property type="match status" value="1"/>
</dbReference>
<organism evidence="2 3">
    <name type="scientific">Parelaphostrongylus tenuis</name>
    <name type="common">Meningeal worm</name>
    <dbReference type="NCBI Taxonomy" id="148309"/>
    <lineage>
        <taxon>Eukaryota</taxon>
        <taxon>Metazoa</taxon>
        <taxon>Ecdysozoa</taxon>
        <taxon>Nematoda</taxon>
        <taxon>Chromadorea</taxon>
        <taxon>Rhabditida</taxon>
        <taxon>Rhabditina</taxon>
        <taxon>Rhabditomorpha</taxon>
        <taxon>Strongyloidea</taxon>
        <taxon>Metastrongylidae</taxon>
        <taxon>Parelaphostrongylus</taxon>
    </lineage>
</organism>
<dbReference type="Proteomes" id="UP001196413">
    <property type="component" value="Unassembled WGS sequence"/>
</dbReference>
<accession>A0AAD5MMI9</accession>
<comment type="caution">
    <text evidence="2">The sequence shown here is derived from an EMBL/GenBank/DDBJ whole genome shotgun (WGS) entry which is preliminary data.</text>
</comment>
<name>A0AAD5MMI9_PARTN</name>
<evidence type="ECO:0000313" key="3">
    <source>
        <dbReference type="Proteomes" id="UP001196413"/>
    </source>
</evidence>
<dbReference type="InterPro" id="IPR036514">
    <property type="entry name" value="SGNH_hydro_sf"/>
</dbReference>
<dbReference type="GO" id="GO:0004620">
    <property type="term" value="F:phospholipase activity"/>
    <property type="evidence" value="ECO:0007669"/>
    <property type="project" value="InterPro"/>
</dbReference>
<evidence type="ECO:0000256" key="1">
    <source>
        <dbReference type="SAM" id="SignalP"/>
    </source>
</evidence>
<protein>
    <recommendedName>
        <fullName evidence="4">SGNH hydrolase-type esterase domain-containing protein</fullName>
    </recommendedName>
</protein>